<dbReference type="InterPro" id="IPR012942">
    <property type="entry name" value="SRR1-like"/>
</dbReference>
<sequence>MDDSNSISMGHVDQTGGNEPAQSPEDRTITEEGRRAAQYIRDLYESGAKLWTKESLREIEDILEAGQPSRELKLRHMDGQQRETWVPPLDRIMNNQRTRRPEDELLLQGSLRAHFVCYRQMLYDAEGYDGSDGYYDRKHEVENGRYGRFLRSLEVVASTWSCQPGTGPSVQALTEEWEGVRALWLSSSACADLLTIFSHHKDLPKITKVVCFGLGCLSSPMDPDEKEVDYKRHMRRRMTQHAAALSVAAKVGELLGVDDIAVLAQDPAYTDDDRQFLDEIGIQVVGMHGAMGFVHVDDQSIVMSCSPDICVKQVIADIARPAAVIWNRVTTEEEDEFEWSTVVEPDGQEISVSPWTTDDDSPRTRKMIESYTRYTFVKDDANFTDIEVGIRKD</sequence>
<evidence type="ECO:0000313" key="3">
    <source>
        <dbReference type="EMBL" id="KAH7324791.1"/>
    </source>
</evidence>
<dbReference type="OrthoDB" id="5230585at2759"/>
<accession>A0A8K0T290</accession>
<comment type="caution">
    <text evidence="3">The sequence shown here is derived from an EMBL/GenBank/DDBJ whole genome shotgun (WGS) entry which is preliminary data.</text>
</comment>
<feature type="domain" description="SRR1-like" evidence="2">
    <location>
        <begin position="197"/>
        <end position="335"/>
    </location>
</feature>
<name>A0A8K0T290_9HYPO</name>
<protein>
    <recommendedName>
        <fullName evidence="2">SRR1-like domain-containing protein</fullName>
    </recommendedName>
</protein>
<evidence type="ECO:0000256" key="1">
    <source>
        <dbReference type="SAM" id="MobiDB-lite"/>
    </source>
</evidence>
<reference evidence="3" key="1">
    <citation type="journal article" date="2021" name="Nat. Commun.">
        <title>Genetic determinants of endophytism in the Arabidopsis root mycobiome.</title>
        <authorList>
            <person name="Mesny F."/>
            <person name="Miyauchi S."/>
            <person name="Thiergart T."/>
            <person name="Pickel B."/>
            <person name="Atanasova L."/>
            <person name="Karlsson M."/>
            <person name="Huettel B."/>
            <person name="Barry K.W."/>
            <person name="Haridas S."/>
            <person name="Chen C."/>
            <person name="Bauer D."/>
            <person name="Andreopoulos W."/>
            <person name="Pangilinan J."/>
            <person name="LaButti K."/>
            <person name="Riley R."/>
            <person name="Lipzen A."/>
            <person name="Clum A."/>
            <person name="Drula E."/>
            <person name="Henrissat B."/>
            <person name="Kohler A."/>
            <person name="Grigoriev I.V."/>
            <person name="Martin F.M."/>
            <person name="Hacquard S."/>
        </authorList>
    </citation>
    <scope>NUCLEOTIDE SEQUENCE</scope>
    <source>
        <strain evidence="3">MPI-CAGE-CH-0235</strain>
    </source>
</reference>
<evidence type="ECO:0000313" key="4">
    <source>
        <dbReference type="Proteomes" id="UP000813444"/>
    </source>
</evidence>
<dbReference type="PANTHER" id="PTHR42080">
    <property type="entry name" value="SRR1 DOMAIN-CONTAINING PROTEIN"/>
    <property type="match status" value="1"/>
</dbReference>
<dbReference type="EMBL" id="JAGPNK010000003">
    <property type="protein sequence ID" value="KAH7324791.1"/>
    <property type="molecule type" value="Genomic_DNA"/>
</dbReference>
<evidence type="ECO:0000259" key="2">
    <source>
        <dbReference type="Pfam" id="PF07985"/>
    </source>
</evidence>
<keyword evidence="4" id="KW-1185">Reference proteome</keyword>
<gene>
    <name evidence="3" type="ORF">B0I35DRAFT_424977</name>
</gene>
<dbReference type="AlphaFoldDB" id="A0A8K0T290"/>
<proteinExistence type="predicted"/>
<organism evidence="3 4">
    <name type="scientific">Stachybotrys elegans</name>
    <dbReference type="NCBI Taxonomy" id="80388"/>
    <lineage>
        <taxon>Eukaryota</taxon>
        <taxon>Fungi</taxon>
        <taxon>Dikarya</taxon>
        <taxon>Ascomycota</taxon>
        <taxon>Pezizomycotina</taxon>
        <taxon>Sordariomycetes</taxon>
        <taxon>Hypocreomycetidae</taxon>
        <taxon>Hypocreales</taxon>
        <taxon>Stachybotryaceae</taxon>
        <taxon>Stachybotrys</taxon>
    </lineage>
</organism>
<feature type="region of interest" description="Disordered" evidence="1">
    <location>
        <begin position="1"/>
        <end position="30"/>
    </location>
</feature>
<dbReference type="Pfam" id="PF07985">
    <property type="entry name" value="SRR1"/>
    <property type="match status" value="1"/>
</dbReference>
<dbReference type="Proteomes" id="UP000813444">
    <property type="component" value="Unassembled WGS sequence"/>
</dbReference>
<dbReference type="PANTHER" id="PTHR42080:SF3">
    <property type="entry name" value="SRR1-LIKE DOMAIN-CONTAINING PROTEIN"/>
    <property type="match status" value="1"/>
</dbReference>